<dbReference type="InParanoid" id="A0A0R0GDK9"/>
<dbReference type="GO" id="GO:0043531">
    <property type="term" value="F:ADP binding"/>
    <property type="evidence" value="ECO:0007669"/>
    <property type="project" value="InterPro"/>
</dbReference>
<organism evidence="7">
    <name type="scientific">Glycine max</name>
    <name type="common">Soybean</name>
    <name type="synonym">Glycine hispida</name>
    <dbReference type="NCBI Taxonomy" id="3847"/>
    <lineage>
        <taxon>Eukaryota</taxon>
        <taxon>Viridiplantae</taxon>
        <taxon>Streptophyta</taxon>
        <taxon>Embryophyta</taxon>
        <taxon>Tracheophyta</taxon>
        <taxon>Spermatophyta</taxon>
        <taxon>Magnoliopsida</taxon>
        <taxon>eudicotyledons</taxon>
        <taxon>Gunneridae</taxon>
        <taxon>Pentapetalae</taxon>
        <taxon>rosids</taxon>
        <taxon>fabids</taxon>
        <taxon>Fabales</taxon>
        <taxon>Fabaceae</taxon>
        <taxon>Papilionoideae</taxon>
        <taxon>50 kb inversion clade</taxon>
        <taxon>NPAAA clade</taxon>
        <taxon>indigoferoid/millettioid clade</taxon>
        <taxon>Phaseoleae</taxon>
        <taxon>Glycine</taxon>
        <taxon>Glycine subgen. Soja</taxon>
    </lineage>
</organism>
<dbReference type="Proteomes" id="UP000008827">
    <property type="component" value="Chromosome 15"/>
</dbReference>
<dbReference type="Pfam" id="PF23559">
    <property type="entry name" value="WHD_DRP"/>
    <property type="match status" value="1"/>
</dbReference>
<dbReference type="InterPro" id="IPR058922">
    <property type="entry name" value="WHD_DRP"/>
</dbReference>
<dbReference type="PROSITE" id="PS51450">
    <property type="entry name" value="LRR"/>
    <property type="match status" value="1"/>
</dbReference>
<gene>
    <name evidence="7" type="ORF">GLYMA_15G230800</name>
</gene>
<feature type="domain" description="NB-ARC" evidence="4">
    <location>
        <begin position="153"/>
        <end position="290"/>
    </location>
</feature>
<reference evidence="8" key="2">
    <citation type="submission" date="2018-02" db="UniProtKB">
        <authorList>
            <consortium name="EnsemblPlants"/>
        </authorList>
    </citation>
    <scope>IDENTIFICATION</scope>
    <source>
        <strain evidence="8">Williams 82</strain>
    </source>
</reference>
<dbReference type="EnsemblPlants" id="KRH13320">
    <property type="protein sequence ID" value="KRH13320"/>
    <property type="gene ID" value="GLYMA_15G230800"/>
</dbReference>
<protein>
    <submittedName>
        <fullName evidence="7 8">Uncharacterized protein</fullName>
    </submittedName>
</protein>
<dbReference type="SMR" id="A0A0R0GDK9"/>
<evidence type="ECO:0000313" key="9">
    <source>
        <dbReference type="Proteomes" id="UP000008827"/>
    </source>
</evidence>
<dbReference type="EMBL" id="CM000848">
    <property type="protein sequence ID" value="KRH13320.1"/>
    <property type="molecule type" value="Genomic_DNA"/>
</dbReference>
<keyword evidence="9" id="KW-1185">Reference proteome</keyword>
<evidence type="ECO:0000259" key="5">
    <source>
        <dbReference type="Pfam" id="PF23559"/>
    </source>
</evidence>
<dbReference type="Gene3D" id="3.40.50.300">
    <property type="entry name" value="P-loop containing nucleotide triphosphate hydrolases"/>
    <property type="match status" value="1"/>
</dbReference>
<sequence>MALECVGGAILSSFLGALFQKLASPQVLDFFRGTKIDQKLRKDLENKLLSIQALKVAMLDVEDVLDEIQHSKLQVQPQSESQTGSGCTCKVPKFFQSSSFSSINKEINSSMKKILDDLDDLASRMDNLGLKKASDLVARSGSGGKVPQSTLLTTLAQLVYNDPRIEGKFIVKAWVCVSEEFDVLNVSRAILDTFTKSTENSDWLEIVHTKLKDKLRGNRFLLVLDDVWNESRPKWEVVQNALVCGAQGSRILVTTRSQKVASTMRSEQHHLQQLQEDYCWKLFAKHAFHDDNPQPNPGYNEIGMKIVEKCGGLPLALKSIGSLLQNKSFVSDWENILKSEIWEIEDSDIVPALAVSYHHLPPHLKTCFAYYTLFPKDYEFDKECLIQLWMAENFLHCHQGSKSPEEVGQQYFNDLLSRSFFQQSSENKEVFVMHDVLNDLGKYVCGDIYFRLEVDQAKCTQKTARYFSVAMNNKQHFDEFGTLCDTKRLRTFMPTIRIMNEYYNSWHCNNMSIPELFSKFKFLRVLSLSHCSDINELPDSVCNLKHLRSLDLSHTSIKKLPDSTCSLSNLQILKLNYCRYLKEQPSNLHELTNLHRLEFVNTKIIKVPPHLGKLKNLQVSMSSFDVGKTSEFTIQQLGELNLHGRLSFWELQNIENPSDALAADLKNKTRLVELELEWNWNRNPDDSAKERDAIVIENLQPSKHLEKLSIRNYGGKQFPNWLSNNSLSNVVFLKLHNCQSCQHLPSLGLFPFLKNLEISSLDGIVSIGADFHGNGTSSFPSLETLKFSSMKAWEKWECEAVIGAFPCVQYLSISKCPKLKGDLPEQLLPLKKLQISECKQLEASAPRALELDLKDFGKLQLDWASLKKLRMGGHSAETSLLEKSDTLKELYIYCCLKYGILCNCEMSDNGFDSQKTFPLDFFPALRTLHLRGFHNLQMITQDHTHNHLEFLKIRECPQLESLPGSMHMLLPSLKELVIDDCPRVESFPEGEEGLSKSISYLFIGGCPNLEQRCQNPGGEDWPKIDCSHSNLAYFLFNCPQLEPLPGSMHMQLPSLKELTISNCPRVESFPEGGLPSNLKEMELYKCSSGLMASLKGTLGDNPSLESLGIGKLDAESFPDEGLLPLSLTCLCIRHCLNLKKLDYKGRLCQLSSLKELFLDDCPNLQQLPEEGLPKSISYLEIQGCTDLKQRCQNPGGKDWPKIAHITTCIVLDLNYHEPSTPFVLQAN</sequence>
<dbReference type="SUPFAM" id="SSF52058">
    <property type="entry name" value="L domain-like"/>
    <property type="match status" value="2"/>
</dbReference>
<evidence type="ECO:0000256" key="2">
    <source>
        <dbReference type="ARBA" id="ARBA00022737"/>
    </source>
</evidence>
<dbReference type="Gene3D" id="3.80.10.10">
    <property type="entry name" value="Ribonuclease Inhibitor"/>
    <property type="match status" value="3"/>
</dbReference>
<proteinExistence type="predicted"/>
<dbReference type="InterPro" id="IPR056789">
    <property type="entry name" value="LRR_R13L1-DRL21"/>
</dbReference>
<dbReference type="OrthoDB" id="1733640at2759"/>
<evidence type="ECO:0000313" key="8">
    <source>
        <dbReference type="EnsemblPlants" id="KRH13320"/>
    </source>
</evidence>
<dbReference type="AlphaFoldDB" id="A0A0R0GDK9"/>
<accession>A0A0R0GDK9</accession>
<dbReference type="PRINTS" id="PR00364">
    <property type="entry name" value="DISEASERSIST"/>
</dbReference>
<feature type="domain" description="R13L1/DRL21-like LRR repeat region" evidence="6">
    <location>
        <begin position="634"/>
        <end position="760"/>
    </location>
</feature>
<evidence type="ECO:0000313" key="7">
    <source>
        <dbReference type="EMBL" id="KRH13320.1"/>
    </source>
</evidence>
<dbReference type="Gene3D" id="1.10.8.430">
    <property type="entry name" value="Helical domain of apoptotic protease-activating factors"/>
    <property type="match status" value="1"/>
</dbReference>
<dbReference type="InterPro" id="IPR001611">
    <property type="entry name" value="Leu-rich_rpt"/>
</dbReference>
<dbReference type="PANTHER" id="PTHR36766">
    <property type="entry name" value="PLANT BROAD-SPECTRUM MILDEW RESISTANCE PROTEIN RPW8"/>
    <property type="match status" value="1"/>
</dbReference>
<reference evidence="7" key="3">
    <citation type="submission" date="2018-07" db="EMBL/GenBank/DDBJ databases">
        <title>WGS assembly of Glycine max.</title>
        <authorList>
            <person name="Schmutz J."/>
            <person name="Cannon S."/>
            <person name="Schlueter J."/>
            <person name="Ma J."/>
            <person name="Mitros T."/>
            <person name="Nelson W."/>
            <person name="Hyten D."/>
            <person name="Song Q."/>
            <person name="Thelen J."/>
            <person name="Cheng J."/>
            <person name="Xu D."/>
            <person name="Hellsten U."/>
            <person name="May G."/>
            <person name="Yu Y."/>
            <person name="Sakurai T."/>
            <person name="Umezawa T."/>
            <person name="Bhattacharyya M."/>
            <person name="Sandhu D."/>
            <person name="Valliyodan B."/>
            <person name="Lindquist E."/>
            <person name="Peto M."/>
            <person name="Grant D."/>
            <person name="Shu S."/>
            <person name="Goodstein D."/>
            <person name="Barry K."/>
            <person name="Futrell-Griggs M."/>
            <person name="Abernathy B."/>
            <person name="Du J."/>
            <person name="Tian Z."/>
            <person name="Zhu L."/>
            <person name="Gill N."/>
            <person name="Joshi T."/>
            <person name="Libault M."/>
            <person name="Sethuraman A."/>
            <person name="Zhang X."/>
            <person name="Shinozaki K."/>
            <person name="Nguyen H."/>
            <person name="Wing R."/>
            <person name="Cregan P."/>
            <person name="Specht J."/>
            <person name="Grimwood J."/>
            <person name="Rokhsar D."/>
            <person name="Stacey G."/>
            <person name="Shoemaker R."/>
            <person name="Jackson S."/>
        </authorList>
    </citation>
    <scope>NUCLEOTIDE SEQUENCE</scope>
    <source>
        <tissue evidence="7">Callus</tissue>
    </source>
</reference>
<evidence type="ECO:0000256" key="1">
    <source>
        <dbReference type="ARBA" id="ARBA00022614"/>
    </source>
</evidence>
<dbReference type="InterPro" id="IPR032675">
    <property type="entry name" value="LRR_dom_sf"/>
</dbReference>
<dbReference type="Gramene" id="KRH13320">
    <property type="protein sequence ID" value="KRH13320"/>
    <property type="gene ID" value="GLYMA_15G230800"/>
</dbReference>
<evidence type="ECO:0000259" key="4">
    <source>
        <dbReference type="Pfam" id="PF00931"/>
    </source>
</evidence>
<dbReference type="GO" id="GO:0098542">
    <property type="term" value="P:defense response to other organism"/>
    <property type="evidence" value="ECO:0000318"/>
    <property type="project" value="GO_Central"/>
</dbReference>
<keyword evidence="3" id="KW-0611">Plant defense</keyword>
<name>A0A0R0GDK9_SOYBN</name>
<keyword evidence="2" id="KW-0677">Repeat</keyword>
<dbReference type="InterPro" id="IPR042197">
    <property type="entry name" value="Apaf_helical"/>
</dbReference>
<dbReference type="Pfam" id="PF13855">
    <property type="entry name" value="LRR_8"/>
    <property type="match status" value="1"/>
</dbReference>
<dbReference type="SUPFAM" id="SSF52540">
    <property type="entry name" value="P-loop containing nucleoside triphosphate hydrolases"/>
    <property type="match status" value="1"/>
</dbReference>
<dbReference type="PANTHER" id="PTHR36766:SF45">
    <property type="entry name" value="NB-ARC DOMAIN-CONTAINING PROTEIN"/>
    <property type="match status" value="1"/>
</dbReference>
<dbReference type="PaxDb" id="3847-GLYMA15G36940.2"/>
<reference evidence="7 8" key="1">
    <citation type="journal article" date="2010" name="Nature">
        <title>Genome sequence of the palaeopolyploid soybean.</title>
        <authorList>
            <person name="Schmutz J."/>
            <person name="Cannon S.B."/>
            <person name="Schlueter J."/>
            <person name="Ma J."/>
            <person name="Mitros T."/>
            <person name="Nelson W."/>
            <person name="Hyten D.L."/>
            <person name="Song Q."/>
            <person name="Thelen J.J."/>
            <person name="Cheng J."/>
            <person name="Xu D."/>
            <person name="Hellsten U."/>
            <person name="May G.D."/>
            <person name="Yu Y."/>
            <person name="Sakurai T."/>
            <person name="Umezawa T."/>
            <person name="Bhattacharyya M.K."/>
            <person name="Sandhu D."/>
            <person name="Valliyodan B."/>
            <person name="Lindquist E."/>
            <person name="Peto M."/>
            <person name="Grant D."/>
            <person name="Shu S."/>
            <person name="Goodstein D."/>
            <person name="Barry K."/>
            <person name="Futrell-Griggs M."/>
            <person name="Abernathy B."/>
            <person name="Du J."/>
            <person name="Tian Z."/>
            <person name="Zhu L."/>
            <person name="Gill N."/>
            <person name="Joshi T."/>
            <person name="Libault M."/>
            <person name="Sethuraman A."/>
            <person name="Zhang X.-C."/>
            <person name="Shinozaki K."/>
            <person name="Nguyen H.T."/>
            <person name="Wing R.A."/>
            <person name="Cregan P."/>
            <person name="Specht J."/>
            <person name="Grimwood J."/>
            <person name="Rokhsar D."/>
            <person name="Stacey G."/>
            <person name="Shoemaker R.C."/>
            <person name="Jackson S.A."/>
        </authorList>
    </citation>
    <scope>NUCLEOTIDE SEQUENCE [LARGE SCALE GENOMIC DNA]</scope>
    <source>
        <strain evidence="8">cv. Williams 82</strain>
        <tissue evidence="7">Callus</tissue>
    </source>
</reference>
<evidence type="ECO:0000259" key="6">
    <source>
        <dbReference type="Pfam" id="PF25019"/>
    </source>
</evidence>
<keyword evidence="1" id="KW-0433">Leucine-rich repeat</keyword>
<feature type="domain" description="Disease resistance protein winged helix" evidence="5">
    <location>
        <begin position="373"/>
        <end position="440"/>
    </location>
</feature>
<dbReference type="FunFam" id="1.10.10.10:FF:000322">
    <property type="entry name" value="Probable disease resistance protein At1g63360"/>
    <property type="match status" value="1"/>
</dbReference>
<dbReference type="InterPro" id="IPR027417">
    <property type="entry name" value="P-loop_NTPase"/>
</dbReference>
<dbReference type="OMA" id="LAFKECK"/>
<dbReference type="Pfam" id="PF00931">
    <property type="entry name" value="NB-ARC"/>
    <property type="match status" value="1"/>
</dbReference>
<dbReference type="Pfam" id="PF25019">
    <property type="entry name" value="LRR_R13L1-DRL21"/>
    <property type="match status" value="1"/>
</dbReference>
<dbReference type="InterPro" id="IPR002182">
    <property type="entry name" value="NB-ARC"/>
</dbReference>
<evidence type="ECO:0000256" key="3">
    <source>
        <dbReference type="ARBA" id="ARBA00022821"/>
    </source>
</evidence>